<dbReference type="SUPFAM" id="SSF49313">
    <property type="entry name" value="Cadherin-like"/>
    <property type="match status" value="1"/>
</dbReference>
<dbReference type="InterPro" id="IPR000742">
    <property type="entry name" value="EGF"/>
</dbReference>
<dbReference type="PROSITE" id="PS50268">
    <property type="entry name" value="CADHERIN_2"/>
    <property type="match status" value="1"/>
</dbReference>
<dbReference type="CDD" id="cd00055">
    <property type="entry name" value="EGF_Lam"/>
    <property type="match status" value="1"/>
</dbReference>
<dbReference type="InterPro" id="IPR051830">
    <property type="entry name" value="NOTCH_homolog"/>
</dbReference>
<feature type="domain" description="EGF-like" evidence="5">
    <location>
        <begin position="1096"/>
        <end position="1130"/>
    </location>
</feature>
<proteinExistence type="predicted"/>
<accession>A0A1I7V6G3</accession>
<keyword evidence="7" id="KW-1185">Reference proteome</keyword>
<dbReference type="PROSITE" id="PS50026">
    <property type="entry name" value="EGF_3"/>
    <property type="match status" value="4"/>
</dbReference>
<feature type="region of interest" description="Disordered" evidence="3">
    <location>
        <begin position="3119"/>
        <end position="3146"/>
    </location>
</feature>
<keyword evidence="2" id="KW-0245">EGF-like domain</keyword>
<dbReference type="CDD" id="cd11304">
    <property type="entry name" value="Cadherin_repeat"/>
    <property type="match status" value="1"/>
</dbReference>
<dbReference type="Pfam" id="PF25024">
    <property type="entry name" value="EGF_TEN"/>
    <property type="match status" value="1"/>
</dbReference>
<evidence type="ECO:0000256" key="4">
    <source>
        <dbReference type="SAM" id="SignalP"/>
    </source>
</evidence>
<dbReference type="Gene3D" id="2.160.20.10">
    <property type="entry name" value="Single-stranded right-handed beta-helix, Pectin lyase-like"/>
    <property type="match status" value="2"/>
</dbReference>
<feature type="domain" description="EGF-like" evidence="5">
    <location>
        <begin position="1028"/>
        <end position="1062"/>
    </location>
</feature>
<feature type="domain" description="Cadherin" evidence="6">
    <location>
        <begin position="2765"/>
        <end position="2893"/>
    </location>
</feature>
<keyword evidence="4" id="KW-0732">Signal</keyword>
<dbReference type="GO" id="GO:0005509">
    <property type="term" value="F:calcium ion binding"/>
    <property type="evidence" value="ECO:0007669"/>
    <property type="project" value="UniProtKB-UniRule"/>
</dbReference>
<dbReference type="InterPro" id="IPR002126">
    <property type="entry name" value="Cadherin-like_dom"/>
</dbReference>
<evidence type="ECO:0000259" key="5">
    <source>
        <dbReference type="PROSITE" id="PS50026"/>
    </source>
</evidence>
<feature type="domain" description="EGF-like" evidence="5">
    <location>
        <begin position="1164"/>
        <end position="1198"/>
    </location>
</feature>
<feature type="signal peptide" evidence="4">
    <location>
        <begin position="1"/>
        <end position="21"/>
    </location>
</feature>
<dbReference type="PROSITE" id="PS00022">
    <property type="entry name" value="EGF_1"/>
    <property type="match status" value="4"/>
</dbReference>
<dbReference type="PANTHER" id="PTHR24033">
    <property type="entry name" value="EGF-LIKE DOMAIN-CONTAINING PROTEIN"/>
    <property type="match status" value="1"/>
</dbReference>
<dbReference type="CDD" id="cd00054">
    <property type="entry name" value="EGF_CA"/>
    <property type="match status" value="2"/>
</dbReference>
<feature type="domain" description="EGF-like" evidence="5">
    <location>
        <begin position="1204"/>
        <end position="1236"/>
    </location>
</feature>
<dbReference type="GO" id="GO:0016020">
    <property type="term" value="C:membrane"/>
    <property type="evidence" value="ECO:0007669"/>
    <property type="project" value="InterPro"/>
</dbReference>
<sequence length="3321" mass="370118">MKILLWSTIISGLLTAKQSYGKTIVRVESGRQLIHVEDREPFLGSYIQLIFARVHCITSLTVDSITPLTGAEEIELIYKICENDSVWYLTHYSSSGGNFTLHSPTYATVFAIVTHKSLNIVDVDARPCGHTVLKRTNMIKHHNERFLVLERNVRLKRSTNLEKVLEFTAENSPYRISENITVHAEQVLKIHAGTDIIFSQNAGIIAIGVLQMVGTKYNPIILHATNGTWNGLCITFANAEIAEQSRLIYLNVSGSKLGIRIESPLLPQIENIVIDNNDNGLTILTRNNGNNFNGKIFNYTLKRVTAINNRENGVSVHIGAQQSGYLVVEEVVSMSNQINGLLLKGTLHVIVISSQFFSNNKDGISTYLANGSTLEVHNSSFGSNGQNGLKIQNGQQIQIRCFSSSFKAHNSGEAVLVKFVSGSDFLLDGCRWWNNNGGVVFRDVTDSNLYLLNGNWKGNQGISILADKIKGKTKISIGNNNFQQNVFRINTTLNSVIKLGMSENDEEARIRIHDNRFFRNAMEIILLIGRSEPSNMPTNAKIVIVDNSFVENLALNTMYLTTNRVNISYNIFDNSEARCELHFGLKVDLMSINTTNNYWGITNQEKVMSRICDGRDKSVIPVVATPFLSVASEKLPSFITERPGSVLHLLGQRDNPILLKSSGRTPWLGIILNQGGIIHANHCILENAVIGLNVSSSNISIENVQIIRPTFTGVLITTVYNGTLDMGESVILQSRKNGIQILKRQIHDAIFIRNVQIMDCAEVGIDFVNPIGKIMLENIVLENSGSFGIVIAQREEDELDSIVMSNLTVRKQKGGGGILLSLKSYCLLHLNTSNFVSNMLPSVTIFSKCPLAAKFEERKIPKMFIERNRFLRNDNFAMRITLEGCEDAKIHRNTFIRNNEAGQKGALTIHEDIQPGSAIDITQNLFVENKGEWSLFASATNMNRFNGTISNNHFNENQNRDSLVITSPHFHVSNNEFDQFDVDIKYAQEEALNAARNYWRNDDRLTAGENILELKDRTQINSISRKRAVEECLAVSNCSHNGHCIGLNICHCNVGYMGPDCAQISCLALRNCSRNGYCIAPNVCKCFDGWQHHDCSEPTCHLVNNCTGHGTCVSLNECNCDPMFTGVDCSKQISNCSSANCNNHGLCINSKCVCETGWTGQFCSRALCDQLNNCSGSGTCIRPQVCECFHGFAGDDCSIFEGPTRDFCDAKCIHGHCNSNTRTCICRDGWTGQSCDICAVEKCDVMSVVLYVLPTAAGIHQKGKDILVYGNDLPFVPSKRYTCLYGSTASDGFYVSSSLVRCTIPSLALPGRYLFNIIPYGSDKAVPFLDKRLIHFTLYNECNQADCKGYCLGAICVCPIDRDGPFCDQTKIRPKLDREILSNEKLTKAVEGEPYTVKMPVQQENTIFNVETDAHGMIIYPNGMVFWAQPIGRVQPYTVNVTAASLTGGFAISWNLTVKPMYTPVITKVESADDSNMKIISGVVNCNTKLIGKVPVKMLVYQDGKLVANATTTSKSDGRFRFEYYPFDETISTSVVVVHPGAAKPDAITSSNNATWAAHNFDIEYAPKIKMKPGEQIDEEYQLKNKGEELLLNCQLELIIPRDKVQIAKYEKIVKGITIGESKSMKVTFAASSTLDGTTLILQFKCIDTPKKLISQQIEVDRERPIFASYPSEILISTPPRIPPKIITVNIINKEGYRFVAAPRISIQPDHSPLFLVSTKPLMQNIMEFSSPGSMLTLFLSYRLLLNGGTVNWTTAGDLILFDGNKRLFTIEYFNYATSDLFDFQITVMDELSVLDPTHVVSDAEIMLRNDILGYDDKRKTKPNEPVVFFSIIEGTYQLTVKSPTHVSVTMIVQPSFINSSLVVFAPITSPYSPVVEDGRLLLEEIDEQRKVPFPKLHFTPSTILVPVNGTKEVKLLISSDSNGPSDHTAFLPSVEIHEEHLPFTFATADLRNGLGLGDGYYMKCKLSRVSNQAVKKTPCTVFALQIPYIYTVPTSISNYARDIVILADNRNKTSDKVHLCEVGLQIASKEASIWTKTTIYCNCAMKTKERCRRQYVSAATCGTAWKYIPDDTVSLQTTAMFIVFMAECRTAGVDFHKIRQFLACASSLDSHCPVSQERHFTKNRSSWESQQRTQFFDQLAMVSAQADEILQKYFPVLKVMASQTVDTVALFNAFFERLNDLLPFKYFDEINDRQWFDKFFESISESSEDGLAISETEFRKLKDEKGGAILAHYWNSTVVQWSTISSLSSKASFTGMKFTDARELIVSSDRLKTLTRQYGADNPFALLHEYMGRLLSWPSENISGSQQILTLGKSYEDICAYAYSLIAPEKPYENSEFHIRLKVINKKNEPLESVKVTLEMIQSGAYIAPGVDTTFMQFRIGAVTLDGIGSIDRASKLPPNASFVAIWSLKPVKNMRLIRETEYQAVVILKFTQNGRRSVQRIATQTVTFRPRPSLKIYYFISNLTRSENAKNVNTSLPMFNVMIAFMNTGYSNLKNVKVEEIRLSVLSADSMKNFLTYRISGIISGIGIENRTLSDLHFIIANIESGKTVNAMYNISTDIGQAKFTFNSLIVRNNLNDTRIRGVIRDLKMTTSMNGELIELEDTQTFTIQQFISPTKFLVSLQTNSALLFYYDMQRAAKEKSGSTDGKPFRQQTALFRFSQSQQQLTSFYGRIPYPADLEHEFEVLRVNQVGENGMLKLVDPRYIWSSNTDPEFVHFIDDNPSGASESIAYEIIYGNAELFLRPRFEFPIYNIPLVTENWPHVGDEIARIQATSASQSTIRYELYSNFSEMDDYFSINPETGIINLRKEMLPIEIENSYCATVRAIDDHGRSETIAVTIGFDGFVRECHKIDNFSGLQSLTHIPLHSRSSKPVVEIGVTNDGTRYTSEIPQLYFSSYVAASSLSSTLPSTTAKINEAKNDGYRVTSSVTKKHGYTKLIATQSISDSNRRSDLTLGSIIPLQLPSSVASGSRTNPESDLSIVPGTSSPANAIKNDSNDTFFFTELGTTNDTNKSVSFSTGRSYRTRIIGSTNEGMLLPREEIHSESDRTNEGGITWSDSFSSGSEDESTLNERKGRLWYSTGQQSDVSSTTKIDPYSIFTVGQSRISLKSGVSTVSFINRGADDSSGTTEDSDISSLTEKDVSNEGSEKFPNFYSLFSTEASVEKGLFSLTTLAPRRQIIQYTESSYNFSTANTIYFYLPSGNLEVELPSSENNRKSIIAGVTRNDGPHTYQPQVTSLRGSTYYSLISPTLQITELSEQGNAKGSNIQPATKIPVILSSDEISAGSEDKENISEMACRLKDTQPIWSLICDLSKTSSISGY</sequence>
<feature type="region of interest" description="Disordered" evidence="3">
    <location>
        <begin position="3043"/>
        <end position="3071"/>
    </location>
</feature>
<name>A0A1I7V6G3_LOALO</name>
<feature type="disulfide bond" evidence="2">
    <location>
        <begin position="1226"/>
        <end position="1235"/>
    </location>
</feature>
<dbReference type="InterPro" id="IPR006626">
    <property type="entry name" value="PbH1"/>
</dbReference>
<dbReference type="Proteomes" id="UP000095285">
    <property type="component" value="Unassembled WGS sequence"/>
</dbReference>
<dbReference type="SMART" id="SM00710">
    <property type="entry name" value="PbH1"/>
    <property type="match status" value="11"/>
</dbReference>
<dbReference type="PANTHER" id="PTHR24033:SF151">
    <property type="entry name" value="NOTCH 2"/>
    <property type="match status" value="1"/>
</dbReference>
<organism evidence="7 8">
    <name type="scientific">Loa loa</name>
    <name type="common">Eye worm</name>
    <name type="synonym">Filaria loa</name>
    <dbReference type="NCBI Taxonomy" id="7209"/>
    <lineage>
        <taxon>Eukaryota</taxon>
        <taxon>Metazoa</taxon>
        <taxon>Ecdysozoa</taxon>
        <taxon>Nematoda</taxon>
        <taxon>Chromadorea</taxon>
        <taxon>Rhabditida</taxon>
        <taxon>Spirurina</taxon>
        <taxon>Spiruromorpha</taxon>
        <taxon>Filarioidea</taxon>
        <taxon>Onchocercidae</taxon>
        <taxon>Loa</taxon>
    </lineage>
</organism>
<dbReference type="InterPro" id="IPR002049">
    <property type="entry name" value="LE_dom"/>
</dbReference>
<dbReference type="InterPro" id="IPR012334">
    <property type="entry name" value="Pectin_lyas_fold"/>
</dbReference>
<dbReference type="GO" id="GO:0007156">
    <property type="term" value="P:homophilic cell adhesion via plasma membrane adhesion molecules"/>
    <property type="evidence" value="ECO:0007669"/>
    <property type="project" value="InterPro"/>
</dbReference>
<keyword evidence="2" id="KW-1015">Disulfide bond</keyword>
<keyword evidence="1" id="KW-0106">Calcium</keyword>
<dbReference type="InterPro" id="IPR015919">
    <property type="entry name" value="Cadherin-like_sf"/>
</dbReference>
<feature type="compositionally biased region" description="Polar residues" evidence="3">
    <location>
        <begin position="3125"/>
        <end position="3137"/>
    </location>
</feature>
<evidence type="ECO:0000313" key="8">
    <source>
        <dbReference type="WBParaSite" id="EN70_104"/>
    </source>
</evidence>
<dbReference type="SMART" id="SM00181">
    <property type="entry name" value="EGF"/>
    <property type="match status" value="7"/>
</dbReference>
<reference evidence="8" key="2">
    <citation type="submission" date="2016-11" db="UniProtKB">
        <authorList>
            <consortium name="WormBaseParasite"/>
        </authorList>
    </citation>
    <scope>IDENTIFICATION</scope>
</reference>
<protein>
    <submittedName>
        <fullName evidence="8">Beta_helix domain-containing protein</fullName>
    </submittedName>
</protein>
<comment type="caution">
    <text evidence="2">Lacks conserved residue(s) required for the propagation of feature annotation.</text>
</comment>
<reference evidence="7" key="1">
    <citation type="submission" date="2012-04" db="EMBL/GenBank/DDBJ databases">
        <title>The Genome Sequence of Loa loa.</title>
        <authorList>
            <consortium name="The Broad Institute Genome Sequencing Platform"/>
            <consortium name="Broad Institute Genome Sequencing Center for Infectious Disease"/>
            <person name="Nutman T.B."/>
            <person name="Fink D.L."/>
            <person name="Russ C."/>
            <person name="Young S."/>
            <person name="Zeng Q."/>
            <person name="Gargeya S."/>
            <person name="Alvarado L."/>
            <person name="Berlin A."/>
            <person name="Chapman S.B."/>
            <person name="Chen Z."/>
            <person name="Freedman E."/>
            <person name="Gellesch M."/>
            <person name="Goldberg J."/>
            <person name="Griggs A."/>
            <person name="Gujja S."/>
            <person name="Heilman E.R."/>
            <person name="Heiman D."/>
            <person name="Howarth C."/>
            <person name="Mehta T."/>
            <person name="Neiman D."/>
            <person name="Pearson M."/>
            <person name="Roberts A."/>
            <person name="Saif S."/>
            <person name="Shea T."/>
            <person name="Shenoy N."/>
            <person name="Sisk P."/>
            <person name="Stolte C."/>
            <person name="Sykes S."/>
            <person name="White J."/>
            <person name="Yandava C."/>
            <person name="Haas B."/>
            <person name="Henn M.R."/>
            <person name="Nusbaum C."/>
            <person name="Birren B."/>
        </authorList>
    </citation>
    <scope>NUCLEOTIDE SEQUENCE [LARGE SCALE GENOMIC DNA]</scope>
</reference>
<dbReference type="Gene3D" id="2.60.40.60">
    <property type="entry name" value="Cadherins"/>
    <property type="match status" value="1"/>
</dbReference>
<evidence type="ECO:0000313" key="7">
    <source>
        <dbReference type="Proteomes" id="UP000095285"/>
    </source>
</evidence>
<dbReference type="PROSITE" id="PS01186">
    <property type="entry name" value="EGF_2"/>
    <property type="match status" value="2"/>
</dbReference>
<dbReference type="eggNOG" id="KOG1225">
    <property type="taxonomic scope" value="Eukaryota"/>
</dbReference>
<feature type="disulfide bond" evidence="2">
    <location>
        <begin position="1188"/>
        <end position="1197"/>
    </location>
</feature>
<feature type="region of interest" description="Disordered" evidence="3">
    <location>
        <begin position="2965"/>
        <end position="2990"/>
    </location>
</feature>
<dbReference type="GO" id="GO:0009653">
    <property type="term" value="P:anatomical structure morphogenesis"/>
    <property type="evidence" value="ECO:0007669"/>
    <property type="project" value="UniProtKB-ARBA"/>
</dbReference>
<evidence type="ECO:0000256" key="3">
    <source>
        <dbReference type="SAM" id="MobiDB-lite"/>
    </source>
</evidence>
<dbReference type="WBParaSite" id="EN70_104">
    <property type="protein sequence ID" value="EN70_104"/>
    <property type="gene ID" value="EN70_104"/>
</dbReference>
<dbReference type="InterPro" id="IPR011050">
    <property type="entry name" value="Pectin_lyase_fold/virulence"/>
</dbReference>
<feature type="chain" id="PRO_5009309824" evidence="4">
    <location>
        <begin position="22"/>
        <end position="3321"/>
    </location>
</feature>
<feature type="disulfide bond" evidence="2">
    <location>
        <begin position="1052"/>
        <end position="1061"/>
    </location>
</feature>
<feature type="disulfide bond" evidence="2">
    <location>
        <begin position="1120"/>
        <end position="1129"/>
    </location>
</feature>
<dbReference type="SUPFAM" id="SSF51126">
    <property type="entry name" value="Pectin lyase-like"/>
    <property type="match status" value="2"/>
</dbReference>
<evidence type="ECO:0000256" key="1">
    <source>
        <dbReference type="PROSITE-ProRule" id="PRU00043"/>
    </source>
</evidence>
<evidence type="ECO:0000259" key="6">
    <source>
        <dbReference type="PROSITE" id="PS50268"/>
    </source>
</evidence>
<evidence type="ECO:0000256" key="2">
    <source>
        <dbReference type="PROSITE-ProRule" id="PRU00076"/>
    </source>
</evidence>
<dbReference type="Gene3D" id="2.10.25.10">
    <property type="entry name" value="Laminin"/>
    <property type="match status" value="3"/>
</dbReference>